<organism evidence="1 2">
    <name type="scientific">Mesonia oceanica</name>
    <dbReference type="NCBI Taxonomy" id="2687242"/>
    <lineage>
        <taxon>Bacteria</taxon>
        <taxon>Pseudomonadati</taxon>
        <taxon>Bacteroidota</taxon>
        <taxon>Flavobacteriia</taxon>
        <taxon>Flavobacteriales</taxon>
        <taxon>Flavobacteriaceae</taxon>
        <taxon>Mesonia</taxon>
    </lineage>
</organism>
<keyword evidence="1" id="KW-0418">Kinase</keyword>
<name>A0AC61Y818_9FLAO</name>
<protein>
    <submittedName>
        <fullName evidence="1">Signal transduction histidine-protein kinase BarA</fullName>
        <ecNumber evidence="1">2.7.13.3</ecNumber>
    </submittedName>
</protein>
<evidence type="ECO:0000313" key="2">
    <source>
        <dbReference type="Proteomes" id="UP000356253"/>
    </source>
</evidence>
<comment type="caution">
    <text evidence="1">The sequence shown here is derived from an EMBL/GenBank/DDBJ whole genome shotgun (WGS) entry which is preliminary data.</text>
</comment>
<dbReference type="Proteomes" id="UP000356253">
    <property type="component" value="Unassembled WGS sequence"/>
</dbReference>
<keyword evidence="2" id="KW-1185">Reference proteome</keyword>
<evidence type="ECO:0000313" key="1">
    <source>
        <dbReference type="EMBL" id="VVV00622.1"/>
    </source>
</evidence>
<keyword evidence="1" id="KW-0808">Transferase</keyword>
<dbReference type="EC" id="2.7.13.3" evidence="1"/>
<reference evidence="1" key="1">
    <citation type="submission" date="2019-09" db="EMBL/GenBank/DDBJ databases">
        <authorList>
            <person name="Rodrigo-Torres L."/>
            <person name="Arahal R. D."/>
            <person name="Lucena T."/>
        </authorList>
    </citation>
    <scope>NUCLEOTIDE SEQUENCE</scope>
    <source>
        <strain evidence="1">ISS653</strain>
    </source>
</reference>
<accession>A0AC61Y818</accession>
<sequence>MVKNTKKSITFKVLLGYILLTVFAGITIWFIYGKIETLTKTNKVGSINNQRLFLISEAVTNLYTAEGISRNIIQNKKSEKISDFNAQLDTIGVLIDSLKQTYPSQTETKESLDSIQQLLLLKKENLLDLLALRKEQGSENYYDRVLNELEKTNYIFEDDNYEERLKEYKPHVREVLVKYLEYAKKDNANRLTQQSADSLINTMKQVLSRLENEEIEYQNSVISKENELLENDRNLTAQLRKLRSQIEQEEVQKSVLQVAQSQEALEDTSNLMIVLGVACILTILLFVVLILKDTNRSQLYRSELEKAKAYAELLLKRREQFMATVTHDLRSPLTTITGYSDLLYKTDLSEKQSHYLEKLQKSSGYILHLVNDLLDFSKLEAGKMQVEKLPFTPKNLIKDSIDGVIPSEDPKNLEIQLKLEDSFENSYLSDPFRIQQILTNLLGNAYKFTQEGSIKIAGVLDTSSIKTNKLKITIEDTGIGISKEQEQRIFEEFSQAKASIEKQYGGSGLGLAITKKLVNLLDGEIYLESNPGQGSKFTVFIPVENAKYTSTKENAKEVKILDTKGKKLFILDDELTQLALTGEIVKQAGFEIMATEKPEEALRLLKNGAFDLILSDIQMPKMNGFELIRKLKKDKKLKHIPVIALSGRTEISQRVYTEKGFETNVIKPYEAGELLIKIAKVLDLPYEEFSRKATSKKPERENTSKLYDLQDLRVFSDGDEESLTILLQTFIENSTKNCEDLQKASEEKDTQQIAFVAHKMLPMFRQLKAKNVIPIVEKLEQQHELQLRLKEVLALVKKAIVEVKKLLEALQSEIKA</sequence>
<proteinExistence type="predicted"/>
<gene>
    <name evidence="1" type="primary">barA_3</name>
    <name evidence="1" type="ORF">FVB9532_01895</name>
</gene>
<dbReference type="EMBL" id="CABVMM010000007">
    <property type="protein sequence ID" value="VVV00622.1"/>
    <property type="molecule type" value="Genomic_DNA"/>
</dbReference>